<organism evidence="1 2">
    <name type="scientific">Panagrolaimus sp. PS1159</name>
    <dbReference type="NCBI Taxonomy" id="55785"/>
    <lineage>
        <taxon>Eukaryota</taxon>
        <taxon>Metazoa</taxon>
        <taxon>Ecdysozoa</taxon>
        <taxon>Nematoda</taxon>
        <taxon>Chromadorea</taxon>
        <taxon>Rhabditida</taxon>
        <taxon>Tylenchina</taxon>
        <taxon>Panagrolaimomorpha</taxon>
        <taxon>Panagrolaimoidea</taxon>
        <taxon>Panagrolaimidae</taxon>
        <taxon>Panagrolaimus</taxon>
    </lineage>
</organism>
<proteinExistence type="predicted"/>
<reference evidence="2" key="1">
    <citation type="submission" date="2022-11" db="UniProtKB">
        <authorList>
            <consortium name="WormBaseParasite"/>
        </authorList>
    </citation>
    <scope>IDENTIFICATION</scope>
</reference>
<dbReference type="WBParaSite" id="PS1159_v2.g19466.t1">
    <property type="protein sequence ID" value="PS1159_v2.g19466.t1"/>
    <property type="gene ID" value="PS1159_v2.g19466"/>
</dbReference>
<sequence length="74" mass="7926">MNLSSSVPTAKKGQITFQKVAAHTKKNDGNDIADKLAGYASGKEIAPLGGVKMLKTFTTTKSQISESKDHQWSC</sequence>
<evidence type="ECO:0000313" key="1">
    <source>
        <dbReference type="Proteomes" id="UP000887580"/>
    </source>
</evidence>
<accession>A0AC35FP25</accession>
<name>A0AC35FP25_9BILA</name>
<protein>
    <submittedName>
        <fullName evidence="2">RNase H type-1 domain-containing protein</fullName>
    </submittedName>
</protein>
<dbReference type="Proteomes" id="UP000887580">
    <property type="component" value="Unplaced"/>
</dbReference>
<evidence type="ECO:0000313" key="2">
    <source>
        <dbReference type="WBParaSite" id="PS1159_v2.g19466.t1"/>
    </source>
</evidence>